<dbReference type="RefSeq" id="WP_342075601.1">
    <property type="nucleotide sequence ID" value="NZ_CP151767.2"/>
</dbReference>
<dbReference type="AlphaFoldDB" id="A0AAN0M717"/>
<protein>
    <submittedName>
        <fullName evidence="2">Uncharacterized protein</fullName>
    </submittedName>
</protein>
<reference evidence="2" key="1">
    <citation type="submission" date="2024-08" db="EMBL/GenBank/DDBJ databases">
        <title>Phylogenomic analyses of a clade within the roseobacter group suggest taxonomic reassignments of species of the genera Aestuariivita, Citreicella, Loktanella, Nautella, Pelagibaca, Ruegeria, Thalassobius, Thiobacimonas and Tropicibacter, and the proposal o.</title>
        <authorList>
            <person name="Jeon C.O."/>
        </authorList>
    </citation>
    <scope>NUCLEOTIDE SEQUENCE</scope>
    <source>
        <strain evidence="2">SS1-5</strain>
    </source>
</reference>
<name>A0AAN0M717_9RHOB</name>
<evidence type="ECO:0000313" key="3">
    <source>
        <dbReference type="Proteomes" id="UP001470809"/>
    </source>
</evidence>
<feature type="region of interest" description="Disordered" evidence="1">
    <location>
        <begin position="1"/>
        <end position="24"/>
    </location>
</feature>
<proteinExistence type="predicted"/>
<dbReference type="Proteomes" id="UP001470809">
    <property type="component" value="Chromosome"/>
</dbReference>
<dbReference type="KEGG" id="yrh:AABB31_14545"/>
<evidence type="ECO:0000256" key="1">
    <source>
        <dbReference type="SAM" id="MobiDB-lite"/>
    </source>
</evidence>
<sequence>MARRGPKPKPKPKPRPKNRYQRHSKLSESKFLEVLKGFSELTVSNQIASKTRISEKTVRELTWKIRFRMMDDIMNNRNIFQGIRRYLFDGGKILPRGQRLLDDAGAVDPMILYTMLHRLDGRRLTERHYSALVIENAVRAYCRMAGQPYGLFEMSDELKNTYKIIKDSAEGLAKAEVTAENMQEYEALVAENARLLKDAEEVLDLEQRMAVADAHRSYVSPNQVIYNDLRKSLVKKPL</sequence>
<accession>A0AAN0M717</accession>
<gene>
    <name evidence="2" type="ORF">AABB31_14545</name>
</gene>
<keyword evidence="3" id="KW-1185">Reference proteome</keyword>
<dbReference type="EMBL" id="CP151767">
    <property type="protein sequence ID" value="WZU66274.1"/>
    <property type="molecule type" value="Genomic_DNA"/>
</dbReference>
<evidence type="ECO:0000313" key="2">
    <source>
        <dbReference type="EMBL" id="WZU66274.1"/>
    </source>
</evidence>
<organism evidence="2 3">
    <name type="scientific">Yoonia rhodophyticola</name>
    <dbReference type="NCBI Taxonomy" id="3137370"/>
    <lineage>
        <taxon>Bacteria</taxon>
        <taxon>Pseudomonadati</taxon>
        <taxon>Pseudomonadota</taxon>
        <taxon>Alphaproteobacteria</taxon>
        <taxon>Rhodobacterales</taxon>
        <taxon>Paracoccaceae</taxon>
        <taxon>Yoonia</taxon>
    </lineage>
</organism>